<dbReference type="Proteomes" id="UP000663870">
    <property type="component" value="Unassembled WGS sequence"/>
</dbReference>
<evidence type="ECO:0000313" key="4">
    <source>
        <dbReference type="EMBL" id="CAF1068916.1"/>
    </source>
</evidence>
<proteinExistence type="predicted"/>
<keyword evidence="9" id="KW-1185">Reference proteome</keyword>
<comment type="caution">
    <text evidence="2">The sequence shown here is derived from an EMBL/GenBank/DDBJ whole genome shotgun (WGS) entry which is preliminary data.</text>
</comment>
<dbReference type="Proteomes" id="UP000663823">
    <property type="component" value="Unassembled WGS sequence"/>
</dbReference>
<evidence type="ECO:0000313" key="10">
    <source>
        <dbReference type="Proteomes" id="UP000663882"/>
    </source>
</evidence>
<name>A0A814EQF8_9BILA</name>
<accession>A0A814EQF8</accession>
<gene>
    <name evidence="8" type="ORF">FNK824_LOCUS28760</name>
    <name evidence="6" type="ORF">JBS370_LOCUS10614</name>
    <name evidence="3" type="ORF">JXQ802_LOCUS13689</name>
    <name evidence="7" type="ORF">OTI717_LOCUS28814</name>
    <name evidence="2" type="ORF">RFH988_LOCUS12542</name>
    <name evidence="4" type="ORF">SEV965_LOCUS14251</name>
    <name evidence="5" type="ORF">ZHD862_LOCUS27503</name>
</gene>
<dbReference type="AlphaFoldDB" id="A0A814EQF8"/>
<dbReference type="OrthoDB" id="10049131at2759"/>
<organism evidence="2 10">
    <name type="scientific">Rotaria sordida</name>
    <dbReference type="NCBI Taxonomy" id="392033"/>
    <lineage>
        <taxon>Eukaryota</taxon>
        <taxon>Metazoa</taxon>
        <taxon>Spiralia</taxon>
        <taxon>Gnathifera</taxon>
        <taxon>Rotifera</taxon>
        <taxon>Eurotatoria</taxon>
        <taxon>Bdelloidea</taxon>
        <taxon>Philodinida</taxon>
        <taxon>Philodinidae</taxon>
        <taxon>Rotaria</taxon>
    </lineage>
</organism>
<evidence type="ECO:0000313" key="2">
    <source>
        <dbReference type="EMBL" id="CAF0969293.1"/>
    </source>
</evidence>
<dbReference type="Proteomes" id="UP000663882">
    <property type="component" value="Unassembled WGS sequence"/>
</dbReference>
<dbReference type="EMBL" id="CAJOBD010000778">
    <property type="protein sequence ID" value="CAF3718148.1"/>
    <property type="molecule type" value="Genomic_DNA"/>
</dbReference>
<evidence type="ECO:0000313" key="3">
    <source>
        <dbReference type="EMBL" id="CAF0991367.1"/>
    </source>
</evidence>
<feature type="region of interest" description="Disordered" evidence="1">
    <location>
        <begin position="108"/>
        <end position="131"/>
    </location>
</feature>
<dbReference type="EMBL" id="CAJNOU010000701">
    <property type="protein sequence ID" value="CAF1068916.1"/>
    <property type="molecule type" value="Genomic_DNA"/>
</dbReference>
<dbReference type="Proteomes" id="UP000663889">
    <property type="component" value="Unassembled WGS sequence"/>
</dbReference>
<dbReference type="Proteomes" id="UP000663864">
    <property type="component" value="Unassembled WGS sequence"/>
</dbReference>
<dbReference type="EMBL" id="CAJNOL010000297">
    <property type="protein sequence ID" value="CAF0991367.1"/>
    <property type="molecule type" value="Genomic_DNA"/>
</dbReference>
<evidence type="ECO:0000313" key="6">
    <source>
        <dbReference type="EMBL" id="CAF3718148.1"/>
    </source>
</evidence>
<sequence length="131" mass="15142">MAHRVTGIQSCSELRFTVVNSYISTNPFAEECTRYDTFHNEITADLEFAMHKTWRANAQMLDLAVGDHPWPTRKQIVDRLTMAINELTQCRDLLLGIKSDRLGYYDEKKQNMGNYDMPPSKVNKNDESNHS</sequence>
<protein>
    <submittedName>
        <fullName evidence="2">Uncharacterized protein</fullName>
    </submittedName>
</protein>
<evidence type="ECO:0000256" key="1">
    <source>
        <dbReference type="SAM" id="MobiDB-lite"/>
    </source>
</evidence>
<reference evidence="2" key="1">
    <citation type="submission" date="2021-02" db="EMBL/GenBank/DDBJ databases">
        <authorList>
            <person name="Nowell W R."/>
        </authorList>
    </citation>
    <scope>NUCLEOTIDE SEQUENCE</scope>
</reference>
<dbReference type="Proteomes" id="UP000663874">
    <property type="component" value="Unassembled WGS sequence"/>
</dbReference>
<evidence type="ECO:0000313" key="9">
    <source>
        <dbReference type="Proteomes" id="UP000663870"/>
    </source>
</evidence>
<evidence type="ECO:0000313" key="5">
    <source>
        <dbReference type="EMBL" id="CAF1292025.1"/>
    </source>
</evidence>
<dbReference type="EMBL" id="CAJNOT010002180">
    <property type="protein sequence ID" value="CAF1292025.1"/>
    <property type="molecule type" value="Genomic_DNA"/>
</dbReference>
<dbReference type="EMBL" id="CAJOAX010006991">
    <property type="protein sequence ID" value="CAF3997330.1"/>
    <property type="molecule type" value="Genomic_DNA"/>
</dbReference>
<dbReference type="EMBL" id="CAJNOO010000525">
    <property type="protein sequence ID" value="CAF0969293.1"/>
    <property type="molecule type" value="Genomic_DNA"/>
</dbReference>
<evidence type="ECO:0000313" key="8">
    <source>
        <dbReference type="EMBL" id="CAF4052009.1"/>
    </source>
</evidence>
<dbReference type="Proteomes" id="UP000663836">
    <property type="component" value="Unassembled WGS sequence"/>
</dbReference>
<dbReference type="EMBL" id="CAJOBE010008015">
    <property type="protein sequence ID" value="CAF4052009.1"/>
    <property type="molecule type" value="Genomic_DNA"/>
</dbReference>
<evidence type="ECO:0000313" key="7">
    <source>
        <dbReference type="EMBL" id="CAF3997330.1"/>
    </source>
</evidence>